<name>A0AAV1I665_9CHLO</name>
<dbReference type="GO" id="GO:0005930">
    <property type="term" value="C:axoneme"/>
    <property type="evidence" value="ECO:0007669"/>
    <property type="project" value="UniProtKB-SubCell"/>
</dbReference>
<feature type="compositionally biased region" description="Polar residues" evidence="2">
    <location>
        <begin position="454"/>
        <end position="478"/>
    </location>
</feature>
<feature type="compositionally biased region" description="Basic and acidic residues" evidence="2">
    <location>
        <begin position="854"/>
        <end position="875"/>
    </location>
</feature>
<dbReference type="SUPFAM" id="SSF52047">
    <property type="entry name" value="RNI-like"/>
    <property type="match status" value="1"/>
</dbReference>
<sequence>MPPYKIKSSQFGWFHQEYQEDGSQAAVLMENLEGKLAAHSATAQTATAPSAPGHGVWISLNSHPEPLAALLSLGKAACMRPWCIREGKGADVTDVSSTALAKISKLDLSGCQVDGLIIRAVFQAFLSQLRIQQPVAELCLAGCSLTDASSRLFSWCAANLELTRLDVSKNANFRFRGEAPFDALDLRSFSTFISRSAHLEALIMHHTGFSNAHLVSMCSVLVTLASTASQLKHISIGPPKEYTADAAQLQDVPFSDSCVAALSNVLTSLRSLALAVIHGLSSEQRTAICAAAPSRLHREAPDEEFLRLSSDSREAVDWAEHGPTELDERLLTRTEVVLLDETPEEGAEHCAEAGGRRDASPVALARAPGRARVRDSGGQASIPRARAHTASHHASRRRRPQDPHVNFPPGGQAPVRRARKKREGGSKKRRRSAHVFVDDAAGHSSLAEGLPEGQETTALPSESEQSDYSETSQESQAPSDHFIDPEDGYDEADVADLRDAEAAAAEADLLSQDSALWRHESREAGSPQERDTALPQALGSRPKGGAARPRKRGKVSKALEELESLKAWAGENPESAEKHPAKGIFAPAEGKRRRRPTWRRQEGDTGAGAVQGNETSSGGSAARLEDLFEASVSPCAAVSRRLQLSRDSGSAAADALQSPVILRDLEEQGEARQAAGSGGALQQPILLQDSEEQDAAVQPSRYSSGIQTVPFLLDSEDQVDTVQPDVARDSTQHDPSGHNSEEQVHTRVHHSSPSWEVPPATAPTSCAEEAPAGSGCGTCSAEKIAAVASERCVEEGGQLRTPLAEHEQEICASQDRSRASREIRALRPFSFDKLLAEQPVNLARYHMQHRKRQVREPDRFRPEGQEKADGIRADTKAPQAGTPTSSSDDDDIPLQQLVQQSKSADTTLLPSLPYGPQHASCSMEQQPAAARKAQHTCSDSKHGGAQHGMSMIPVSKGLGSNAGAAIPARTSRDADDRNGGGSADPAANVPSGVRSDSSQHSMDSMPVAAAQTPCGQEMSSGPRSSEEQGRRVDSSQAAGAGGRTAVGMGGQVHAQAEREDAAAPVNMLANGLAAASAEEPPGLQLRALPGGGQPLEGCAEIGEDYVQPQLISDSEEEA</sequence>
<evidence type="ECO:0000313" key="3">
    <source>
        <dbReference type="EMBL" id="CAK0781604.1"/>
    </source>
</evidence>
<protein>
    <submittedName>
        <fullName evidence="3">Uncharacterized protein</fullName>
    </submittedName>
</protein>
<dbReference type="AlphaFoldDB" id="A0AAV1I665"/>
<organism evidence="3 4">
    <name type="scientific">Coccomyxa viridis</name>
    <dbReference type="NCBI Taxonomy" id="1274662"/>
    <lineage>
        <taxon>Eukaryota</taxon>
        <taxon>Viridiplantae</taxon>
        <taxon>Chlorophyta</taxon>
        <taxon>core chlorophytes</taxon>
        <taxon>Trebouxiophyceae</taxon>
        <taxon>Trebouxiophyceae incertae sedis</taxon>
        <taxon>Coccomyxaceae</taxon>
        <taxon>Coccomyxa</taxon>
    </lineage>
</organism>
<reference evidence="3 4" key="1">
    <citation type="submission" date="2023-10" db="EMBL/GenBank/DDBJ databases">
        <authorList>
            <person name="Maclean D."/>
            <person name="Macfadyen A."/>
        </authorList>
    </citation>
    <scope>NUCLEOTIDE SEQUENCE [LARGE SCALE GENOMIC DNA]</scope>
</reference>
<dbReference type="InterPro" id="IPR032675">
    <property type="entry name" value="LRR_dom_sf"/>
</dbReference>
<feature type="compositionally biased region" description="Basic and acidic residues" evidence="2">
    <location>
        <begin position="520"/>
        <end position="532"/>
    </location>
</feature>
<feature type="compositionally biased region" description="Gly residues" evidence="2">
    <location>
        <begin position="1039"/>
        <end position="1050"/>
    </location>
</feature>
<dbReference type="EMBL" id="CAUYUE010000006">
    <property type="protein sequence ID" value="CAK0781604.1"/>
    <property type="molecule type" value="Genomic_DNA"/>
</dbReference>
<feature type="region of interest" description="Disordered" evidence="2">
    <location>
        <begin position="341"/>
        <end position="488"/>
    </location>
</feature>
<feature type="region of interest" description="Disordered" evidence="2">
    <location>
        <begin position="520"/>
        <end position="555"/>
    </location>
</feature>
<comment type="caution">
    <text evidence="3">The sequence shown here is derived from an EMBL/GenBank/DDBJ whole genome shotgun (WGS) entry which is preliminary data.</text>
</comment>
<gene>
    <name evidence="3" type="ORF">CVIRNUC_005420</name>
</gene>
<feature type="region of interest" description="Disordered" evidence="2">
    <location>
        <begin position="727"/>
        <end position="775"/>
    </location>
</feature>
<evidence type="ECO:0000256" key="2">
    <source>
        <dbReference type="SAM" id="MobiDB-lite"/>
    </source>
</evidence>
<accession>A0AAV1I665</accession>
<feature type="compositionally biased region" description="Basic residues" evidence="2">
    <location>
        <begin position="416"/>
        <end position="433"/>
    </location>
</feature>
<evidence type="ECO:0000256" key="1">
    <source>
        <dbReference type="ARBA" id="ARBA00004430"/>
    </source>
</evidence>
<feature type="compositionally biased region" description="Basic and acidic residues" evidence="2">
    <location>
        <begin position="346"/>
        <end position="359"/>
    </location>
</feature>
<dbReference type="Proteomes" id="UP001314263">
    <property type="component" value="Unassembled WGS sequence"/>
</dbReference>
<proteinExistence type="predicted"/>
<evidence type="ECO:0000313" key="4">
    <source>
        <dbReference type="Proteomes" id="UP001314263"/>
    </source>
</evidence>
<feature type="region of interest" description="Disordered" evidence="2">
    <location>
        <begin position="846"/>
        <end position="892"/>
    </location>
</feature>
<feature type="compositionally biased region" description="Basic and acidic residues" evidence="2">
    <location>
        <begin position="727"/>
        <end position="745"/>
    </location>
</feature>
<feature type="region of interest" description="Disordered" evidence="2">
    <location>
        <begin position="570"/>
        <end position="619"/>
    </location>
</feature>
<feature type="region of interest" description="Disordered" evidence="2">
    <location>
        <begin position="907"/>
        <end position="1061"/>
    </location>
</feature>
<feature type="compositionally biased region" description="Basic and acidic residues" evidence="2">
    <location>
        <begin position="1024"/>
        <end position="1033"/>
    </location>
</feature>
<keyword evidence="4" id="KW-1185">Reference proteome</keyword>
<feature type="compositionally biased region" description="Basic residues" evidence="2">
    <location>
        <begin position="385"/>
        <end position="399"/>
    </location>
</feature>
<comment type="subcellular location">
    <subcellularLocation>
        <location evidence="1">Cytoplasm</location>
        <location evidence="1">Cytoskeleton</location>
        <location evidence="1">Cilium axoneme</location>
    </subcellularLocation>
</comment>
<feature type="compositionally biased region" description="Polar residues" evidence="2">
    <location>
        <begin position="1013"/>
        <end position="1023"/>
    </location>
</feature>
<dbReference type="Gene3D" id="3.80.10.10">
    <property type="entry name" value="Ribonuclease Inhibitor"/>
    <property type="match status" value="1"/>
</dbReference>